<name>A0A834GEH6_RHOSS</name>
<dbReference type="AlphaFoldDB" id="A0A834GEH6"/>
<proteinExistence type="predicted"/>
<dbReference type="EMBL" id="WJXA01000009">
    <property type="protein sequence ID" value="KAF7132940.1"/>
    <property type="molecule type" value="Genomic_DNA"/>
</dbReference>
<evidence type="ECO:0000313" key="1">
    <source>
        <dbReference type="EMBL" id="KAF7132940.1"/>
    </source>
</evidence>
<organism evidence="1 2">
    <name type="scientific">Rhododendron simsii</name>
    <name type="common">Sims's rhododendron</name>
    <dbReference type="NCBI Taxonomy" id="118357"/>
    <lineage>
        <taxon>Eukaryota</taxon>
        <taxon>Viridiplantae</taxon>
        <taxon>Streptophyta</taxon>
        <taxon>Embryophyta</taxon>
        <taxon>Tracheophyta</taxon>
        <taxon>Spermatophyta</taxon>
        <taxon>Magnoliopsida</taxon>
        <taxon>eudicotyledons</taxon>
        <taxon>Gunneridae</taxon>
        <taxon>Pentapetalae</taxon>
        <taxon>asterids</taxon>
        <taxon>Ericales</taxon>
        <taxon>Ericaceae</taxon>
        <taxon>Ericoideae</taxon>
        <taxon>Rhodoreae</taxon>
        <taxon>Rhododendron</taxon>
    </lineage>
</organism>
<protein>
    <submittedName>
        <fullName evidence="1">Uncharacterized protein</fullName>
    </submittedName>
</protein>
<dbReference type="Proteomes" id="UP000626092">
    <property type="component" value="Unassembled WGS sequence"/>
</dbReference>
<keyword evidence="2" id="KW-1185">Reference proteome</keyword>
<gene>
    <name evidence="1" type="ORF">RHSIM_Rhsim09G0106100</name>
</gene>
<comment type="caution">
    <text evidence="1">The sequence shown here is derived from an EMBL/GenBank/DDBJ whole genome shotgun (WGS) entry which is preliminary data.</text>
</comment>
<evidence type="ECO:0000313" key="2">
    <source>
        <dbReference type="Proteomes" id="UP000626092"/>
    </source>
</evidence>
<sequence length="91" mass="10485">MEVSNSVVDWNKSVKRKVVVMFQLEEASNCGMYARLHFYGMLCFEMNSKLLCCLSVMVYEYITADDDLSLMICALSSHIVNVVLRYSRVEN</sequence>
<reference evidence="1" key="1">
    <citation type="submission" date="2019-11" db="EMBL/GenBank/DDBJ databases">
        <authorList>
            <person name="Liu Y."/>
            <person name="Hou J."/>
            <person name="Li T.-Q."/>
            <person name="Guan C.-H."/>
            <person name="Wu X."/>
            <person name="Wu H.-Z."/>
            <person name="Ling F."/>
            <person name="Zhang R."/>
            <person name="Shi X.-G."/>
            <person name="Ren J.-P."/>
            <person name="Chen E.-F."/>
            <person name="Sun J.-M."/>
        </authorList>
    </citation>
    <scope>NUCLEOTIDE SEQUENCE</scope>
    <source>
        <strain evidence="1">Adult_tree_wgs_1</strain>
        <tissue evidence="1">Leaves</tissue>
    </source>
</reference>
<accession>A0A834GEH6</accession>